<dbReference type="Pfam" id="PF21547">
    <property type="entry name" value="TTI1"/>
    <property type="match status" value="1"/>
</dbReference>
<dbReference type="InterPro" id="IPR052587">
    <property type="entry name" value="TELO2-interacting_protein_1"/>
</dbReference>
<comment type="caution">
    <text evidence="4">The sequence shown here is derived from an EMBL/GenBank/DDBJ whole genome shotgun (WGS) entry which is preliminary data.</text>
</comment>
<dbReference type="InterPro" id="IPR057567">
    <property type="entry name" value="TPR_TTI1_C"/>
</dbReference>
<dbReference type="Gene3D" id="1.25.10.10">
    <property type="entry name" value="Leucine-rich Repeat Variant"/>
    <property type="match status" value="2"/>
</dbReference>
<feature type="domain" description="TTI1 N-terminal TPR" evidence="2">
    <location>
        <begin position="171"/>
        <end position="414"/>
    </location>
</feature>
<evidence type="ECO:0000259" key="2">
    <source>
        <dbReference type="Pfam" id="PF24173"/>
    </source>
</evidence>
<evidence type="ECO:0000313" key="5">
    <source>
        <dbReference type="Proteomes" id="UP001150538"/>
    </source>
</evidence>
<dbReference type="InterPro" id="IPR016024">
    <property type="entry name" value="ARM-type_fold"/>
</dbReference>
<dbReference type="EMBL" id="JANBPU010000056">
    <property type="protein sequence ID" value="KAJ1917987.1"/>
    <property type="molecule type" value="Genomic_DNA"/>
</dbReference>
<reference evidence="4" key="1">
    <citation type="submission" date="2022-07" db="EMBL/GenBank/DDBJ databases">
        <title>Phylogenomic reconstructions and comparative analyses of Kickxellomycotina fungi.</title>
        <authorList>
            <person name="Reynolds N.K."/>
            <person name="Stajich J.E."/>
            <person name="Barry K."/>
            <person name="Grigoriev I.V."/>
            <person name="Crous P."/>
            <person name="Smith M.E."/>
        </authorList>
    </citation>
    <scope>NUCLEOTIDE SEQUENCE</scope>
    <source>
        <strain evidence="4">NBRC 100468</strain>
    </source>
</reference>
<dbReference type="GO" id="GO:0005737">
    <property type="term" value="C:cytoplasm"/>
    <property type="evidence" value="ECO:0007669"/>
    <property type="project" value="TreeGrafter"/>
</dbReference>
<organism evidence="4 5">
    <name type="scientific">Mycoemilia scoparia</name>
    <dbReference type="NCBI Taxonomy" id="417184"/>
    <lineage>
        <taxon>Eukaryota</taxon>
        <taxon>Fungi</taxon>
        <taxon>Fungi incertae sedis</taxon>
        <taxon>Zoopagomycota</taxon>
        <taxon>Kickxellomycotina</taxon>
        <taxon>Kickxellomycetes</taxon>
        <taxon>Kickxellales</taxon>
        <taxon>Kickxellaceae</taxon>
        <taxon>Mycoemilia</taxon>
    </lineage>
</organism>
<dbReference type="InterPro" id="IPR011989">
    <property type="entry name" value="ARM-like"/>
</dbReference>
<sequence>MDIGVLASAIAAVSRSKPPHKADIHDLLIKLLSSIKHSKRGLASDRVGMLTHATLAVAIQLSHPFDIPDAVRDCCLECLYEALTPNNPEEKALALENVHVVVVERLANCLSPLFSLQPNNTKSLSSETRFLAIKCWRLLFVQNAVKTIAIPIDSNGSRCITEDFSTYFSTSEKRDYIAFCICSLLDNASDATKATSPELRGTAIKTIGSLVNSESGIFRTPSDLRPLLPGITSDIIRIVLDKLRSKDAHENESQVTEWVGGSKKTFSFVKANALDVLSKIFCFVLSDSANEEFVKNERKGSELLSVPSVMASSAKQVLKDGPKNGDRHDTLQDLNISKVGGSDKGSGPVHKWLKETDEKVHKIVRSLADLRFESDARIKKSLIHFCSKIIFVCPNVLRECVGISVEICLLLFSDNDKEVTSTVRTFISKLKKLCQDNNYYLRLVKHRFEQTLELFPTLVSSHDSRKRQEILTVLSGYMSILGSVAGPAIESSWGSTLLPSFLSSLKMQSANNTQLVTTTNNVPNTLENQLVSTKGPLVLPVSFESFRTPELQKSVADFIDGLSKSLGYKRLCQLWVEPLHDSLYSETYRSQLLWLSNKCVGQLVSDESFDRQDTNFTSTIQIVLRESIDALAVCAKNSEEEEGGGRGYVVQTKHFEDRVLETCIVLDCLSTLSKALGPSVIYYLDEMIFPLLKVTAQSSTEVQPFSRALLLSLAKELGCSDIQSLLIFNIDYIVQGCSQQLRHSAGLIASGTFEILSAMATLSDKDIIPYFDDIVEDVLDICEEDIEADPVVTPKALRFMNILTRQILEWEFGNLESAKERRLIEHRRTNMLNSAGLLDQYYEPEDESSNVKEIRCLFRQQLLIKEGDTSTVGEKSEIPKPNGPNDFQKIPISPKSNLDTITYDKTDNNPENINNEDSTENEGGLEEKEIPLTLTQSLDMRIALVVQNLAASSSSIVQCETLAIIRNVLPVLSPTKELLPLINEIWPTLSRRLTILATESVNNNASIEKTLVLKNGEIIDDISVTLAACQVIQDACIWGGDWMRQRVRDDLLPAIHSLLKTLASKGRGHTIGSSSNLLKRSASINTPTMNLACSLFDVLEITAESVPFDDEKSWKTIIMLLPFFDASVHEKVANKAKEVLITFGKLFPDQLWLILQSIGGDQVFIPKAPTKQMSAELPTVTLEAILNDEQTRTLPQRCENTVKAILSQIS</sequence>
<dbReference type="InterPro" id="IPR049362">
    <property type="entry name" value="TTI1_rpt"/>
</dbReference>
<keyword evidence="5" id="KW-1185">Reference proteome</keyword>
<evidence type="ECO:0000313" key="4">
    <source>
        <dbReference type="EMBL" id="KAJ1917987.1"/>
    </source>
</evidence>
<evidence type="ECO:0000256" key="1">
    <source>
        <dbReference type="SAM" id="MobiDB-lite"/>
    </source>
</evidence>
<dbReference type="Pfam" id="PF24181">
    <property type="entry name" value="TPR_TTI1_C"/>
    <property type="match status" value="2"/>
</dbReference>
<protein>
    <submittedName>
        <fullName evidence="4">Uncharacterized protein</fullName>
    </submittedName>
</protein>
<dbReference type="Proteomes" id="UP001150538">
    <property type="component" value="Unassembled WGS sequence"/>
</dbReference>
<dbReference type="OrthoDB" id="49511at2759"/>
<feature type="domain" description="TTI1 C-terminal TPR" evidence="3">
    <location>
        <begin position="904"/>
        <end position="994"/>
    </location>
</feature>
<dbReference type="PANTHER" id="PTHR18460">
    <property type="entry name" value="TEL2 INTERACTING PROTEIN 1 TTI1 FAMILY MEMBER"/>
    <property type="match status" value="1"/>
</dbReference>
<name>A0A9W7ZWC3_9FUNG</name>
<dbReference type="AlphaFoldDB" id="A0A9W7ZWC3"/>
<proteinExistence type="predicted"/>
<evidence type="ECO:0000259" key="3">
    <source>
        <dbReference type="Pfam" id="PF24181"/>
    </source>
</evidence>
<feature type="domain" description="TTI1 C-terminal TPR" evidence="3">
    <location>
        <begin position="1020"/>
        <end position="1152"/>
    </location>
</feature>
<feature type="region of interest" description="Disordered" evidence="1">
    <location>
        <begin position="869"/>
        <end position="925"/>
    </location>
</feature>
<dbReference type="SUPFAM" id="SSF48371">
    <property type="entry name" value="ARM repeat"/>
    <property type="match status" value="2"/>
</dbReference>
<dbReference type="Pfam" id="PF24176">
    <property type="entry name" value="TPR_TTI1_2nd"/>
    <property type="match status" value="1"/>
</dbReference>
<dbReference type="PANTHER" id="PTHR18460:SF3">
    <property type="entry name" value="TELO2-INTERACTING PROTEIN 1 HOMOLOG"/>
    <property type="match status" value="1"/>
</dbReference>
<dbReference type="Pfam" id="PF24173">
    <property type="entry name" value="TPR_TTI1_N"/>
    <property type="match status" value="1"/>
</dbReference>
<dbReference type="InterPro" id="IPR057566">
    <property type="entry name" value="TPR_TTI1_N"/>
</dbReference>
<accession>A0A9W7ZWC3</accession>
<gene>
    <name evidence="4" type="ORF">H4219_002875</name>
</gene>